<feature type="transmembrane region" description="Helical" evidence="1">
    <location>
        <begin position="20"/>
        <end position="38"/>
    </location>
</feature>
<keyword evidence="1" id="KW-0812">Transmembrane</keyword>
<protein>
    <submittedName>
        <fullName evidence="2">Uncharacterized protein</fullName>
    </submittedName>
</protein>
<keyword evidence="1" id="KW-0472">Membrane</keyword>
<evidence type="ECO:0000256" key="1">
    <source>
        <dbReference type="SAM" id="Phobius"/>
    </source>
</evidence>
<sequence>MRTSVFVDAQTPRDNNNNNNNNNIIIIIIIIIIIQTSVQRVKSLLTPAMSPLALAQHF</sequence>
<evidence type="ECO:0000313" key="3">
    <source>
        <dbReference type="Proteomes" id="UP000799428"/>
    </source>
</evidence>
<keyword evidence="1" id="KW-1133">Transmembrane helix</keyword>
<gene>
    <name evidence="2" type="ORF">K504DRAFT_458953</name>
</gene>
<reference evidence="2" key="1">
    <citation type="journal article" date="2020" name="Stud. Mycol.">
        <title>101 Dothideomycetes genomes: a test case for predicting lifestyles and emergence of pathogens.</title>
        <authorList>
            <person name="Haridas S."/>
            <person name="Albert R."/>
            <person name="Binder M."/>
            <person name="Bloem J."/>
            <person name="Labutti K."/>
            <person name="Salamov A."/>
            <person name="Andreopoulos B."/>
            <person name="Baker S."/>
            <person name="Barry K."/>
            <person name="Bills G."/>
            <person name="Bluhm B."/>
            <person name="Cannon C."/>
            <person name="Castanera R."/>
            <person name="Culley D."/>
            <person name="Daum C."/>
            <person name="Ezra D."/>
            <person name="Gonzalez J."/>
            <person name="Henrissat B."/>
            <person name="Kuo A."/>
            <person name="Liang C."/>
            <person name="Lipzen A."/>
            <person name="Lutzoni F."/>
            <person name="Magnuson J."/>
            <person name="Mondo S."/>
            <person name="Nolan M."/>
            <person name="Ohm R."/>
            <person name="Pangilinan J."/>
            <person name="Park H.-J."/>
            <person name="Ramirez L."/>
            <person name="Alfaro M."/>
            <person name="Sun H."/>
            <person name="Tritt A."/>
            <person name="Yoshinaga Y."/>
            <person name="Zwiers L.-H."/>
            <person name="Turgeon B."/>
            <person name="Goodwin S."/>
            <person name="Spatafora J."/>
            <person name="Crous P."/>
            <person name="Grigoriev I."/>
        </authorList>
    </citation>
    <scope>NUCLEOTIDE SEQUENCE</scope>
    <source>
        <strain evidence="2">CBS 279.74</strain>
    </source>
</reference>
<keyword evidence="3" id="KW-1185">Reference proteome</keyword>
<evidence type="ECO:0000313" key="2">
    <source>
        <dbReference type="EMBL" id="KAF2706554.1"/>
    </source>
</evidence>
<dbReference type="AlphaFoldDB" id="A0A6G1K127"/>
<dbReference type="EMBL" id="MU005775">
    <property type="protein sequence ID" value="KAF2706554.1"/>
    <property type="molecule type" value="Genomic_DNA"/>
</dbReference>
<dbReference type="Proteomes" id="UP000799428">
    <property type="component" value="Unassembled WGS sequence"/>
</dbReference>
<name>A0A6G1K127_9PLEO</name>
<accession>A0A6G1K127</accession>
<proteinExistence type="predicted"/>
<organism evidence="2 3">
    <name type="scientific">Pleomassaria siparia CBS 279.74</name>
    <dbReference type="NCBI Taxonomy" id="1314801"/>
    <lineage>
        <taxon>Eukaryota</taxon>
        <taxon>Fungi</taxon>
        <taxon>Dikarya</taxon>
        <taxon>Ascomycota</taxon>
        <taxon>Pezizomycotina</taxon>
        <taxon>Dothideomycetes</taxon>
        <taxon>Pleosporomycetidae</taxon>
        <taxon>Pleosporales</taxon>
        <taxon>Pleomassariaceae</taxon>
        <taxon>Pleomassaria</taxon>
    </lineage>
</organism>